<feature type="domain" description="Dynamin N-terminal" evidence="2">
    <location>
        <begin position="42"/>
        <end position="271"/>
    </location>
</feature>
<dbReference type="OrthoDB" id="3598281at2759"/>
<evidence type="ECO:0000259" key="3">
    <source>
        <dbReference type="Pfam" id="PF24564"/>
    </source>
</evidence>
<keyword evidence="5" id="KW-1185">Reference proteome</keyword>
<evidence type="ECO:0008006" key="6">
    <source>
        <dbReference type="Google" id="ProtNLM"/>
    </source>
</evidence>
<gene>
    <name evidence="4" type="ORF">K505DRAFT_365563</name>
</gene>
<reference evidence="4" key="1">
    <citation type="journal article" date="2020" name="Stud. Mycol.">
        <title>101 Dothideomycetes genomes: a test case for predicting lifestyles and emergence of pathogens.</title>
        <authorList>
            <person name="Haridas S."/>
            <person name="Albert R."/>
            <person name="Binder M."/>
            <person name="Bloem J."/>
            <person name="Labutti K."/>
            <person name="Salamov A."/>
            <person name="Andreopoulos B."/>
            <person name="Baker S."/>
            <person name="Barry K."/>
            <person name="Bills G."/>
            <person name="Bluhm B."/>
            <person name="Cannon C."/>
            <person name="Castanera R."/>
            <person name="Culley D."/>
            <person name="Daum C."/>
            <person name="Ezra D."/>
            <person name="Gonzalez J."/>
            <person name="Henrissat B."/>
            <person name="Kuo A."/>
            <person name="Liang C."/>
            <person name="Lipzen A."/>
            <person name="Lutzoni F."/>
            <person name="Magnuson J."/>
            <person name="Mondo S."/>
            <person name="Nolan M."/>
            <person name="Ohm R."/>
            <person name="Pangilinan J."/>
            <person name="Park H.-J."/>
            <person name="Ramirez L."/>
            <person name="Alfaro M."/>
            <person name="Sun H."/>
            <person name="Tritt A."/>
            <person name="Yoshinaga Y."/>
            <person name="Zwiers L.-H."/>
            <person name="Turgeon B."/>
            <person name="Goodwin S."/>
            <person name="Spatafora J."/>
            <person name="Crous P."/>
            <person name="Grigoriev I."/>
        </authorList>
    </citation>
    <scope>NUCLEOTIDE SEQUENCE</scope>
    <source>
        <strain evidence="4">CBS 109.77</strain>
    </source>
</reference>
<feature type="domain" description="DUF7605" evidence="3">
    <location>
        <begin position="529"/>
        <end position="713"/>
    </location>
</feature>
<accession>A0A6A6WZZ5</accession>
<dbReference type="InterPro" id="IPR045063">
    <property type="entry name" value="Dynamin_N"/>
</dbReference>
<evidence type="ECO:0000259" key="2">
    <source>
        <dbReference type="Pfam" id="PF00350"/>
    </source>
</evidence>
<evidence type="ECO:0000256" key="1">
    <source>
        <dbReference type="SAM" id="Coils"/>
    </source>
</evidence>
<feature type="coiled-coil region" evidence="1">
    <location>
        <begin position="310"/>
        <end position="373"/>
    </location>
</feature>
<dbReference type="Pfam" id="PF00350">
    <property type="entry name" value="Dynamin_N"/>
    <property type="match status" value="1"/>
</dbReference>
<dbReference type="InterPro" id="IPR027417">
    <property type="entry name" value="P-loop_NTPase"/>
</dbReference>
<dbReference type="AlphaFoldDB" id="A0A6A6WZZ5"/>
<keyword evidence="1" id="KW-0175">Coiled coil</keyword>
<proteinExistence type="predicted"/>
<dbReference type="PANTHER" id="PTHR36681">
    <property type="entry name" value="NUCLEAR GTPASE, GERMINAL CENTER-ASSOCIATED, TANDEM DUPLICATE 3"/>
    <property type="match status" value="1"/>
</dbReference>
<dbReference type="Gene3D" id="3.40.50.300">
    <property type="entry name" value="P-loop containing nucleotide triphosphate hydrolases"/>
    <property type="match status" value="1"/>
</dbReference>
<dbReference type="Proteomes" id="UP000799757">
    <property type="component" value="Unassembled WGS sequence"/>
</dbReference>
<dbReference type="PANTHER" id="PTHR36681:SF3">
    <property type="entry name" value="NUCLEAR GTPASE, GERMINAL CENTER-ASSOCIATED, TANDEM DUPLICATE 3"/>
    <property type="match status" value="1"/>
</dbReference>
<evidence type="ECO:0000313" key="5">
    <source>
        <dbReference type="Proteomes" id="UP000799757"/>
    </source>
</evidence>
<evidence type="ECO:0000313" key="4">
    <source>
        <dbReference type="EMBL" id="KAF2789491.1"/>
    </source>
</evidence>
<dbReference type="SUPFAM" id="SSF52540">
    <property type="entry name" value="P-loop containing nucleoside triphosphate hydrolases"/>
    <property type="match status" value="2"/>
</dbReference>
<dbReference type="Pfam" id="PF24564">
    <property type="entry name" value="DUF7605"/>
    <property type="match status" value="1"/>
</dbReference>
<organism evidence="4 5">
    <name type="scientific">Melanomma pulvis-pyrius CBS 109.77</name>
    <dbReference type="NCBI Taxonomy" id="1314802"/>
    <lineage>
        <taxon>Eukaryota</taxon>
        <taxon>Fungi</taxon>
        <taxon>Dikarya</taxon>
        <taxon>Ascomycota</taxon>
        <taxon>Pezizomycotina</taxon>
        <taxon>Dothideomycetes</taxon>
        <taxon>Pleosporomycetidae</taxon>
        <taxon>Pleosporales</taxon>
        <taxon>Melanommataceae</taxon>
        <taxon>Melanomma</taxon>
    </lineage>
</organism>
<name>A0A6A6WZZ5_9PLEO</name>
<protein>
    <recommendedName>
        <fullName evidence="6">P-loop containing nucleoside triphosphate hydrolase protein</fullName>
    </recommendedName>
</protein>
<sequence length="806" mass="92520">MAQMAEALSSSTLHREQGSNIESLHQQAIRLSAFQPPSSRIVGLVGDSGVGKSSLINSLLDKEDFARASNSGAACTCVVTEYHFHERDDFIIQVDYFTLEALRRQFKELLRAYREYQSLPNDSDITNEERADLKKRADLAKNTFSASFKERLVQNPGILLSLPFDQAVNIMIVWALQILPQQETTRESFGLIRQCSARLTQLTSETDSVAQTCVWPFIRKIRVYLKAHVLSKGLIIADLPGLRDLNSARQSITERYVRQCHQIFAVAMIGRATTDQGVREVFELARHAKLSNDIKPNEARADWSAERARIDAMQENIDNATQRKESLLAEIEEFDSEFIDLDEEEQREQERELLNLQKELRRAEKSRDDLNFELMRHIVTIRNRKVSETLQVSYGSHSSGADLNIFCISNTMYWSKRRRPVQVSLPVLQLSGILELRRYCIGIVAESHLRTTTEYIRNEIPAFLGSVELWVQAGSGDSNAERKQQVLEAMSAIQRQLEELTSPVSRIGDISHSINYNFNDKVRVYMRRQAAQWSTGAKQASIMWHSWHHMSYAAWCRNHGDYYTPTMKSRCWNEEAIATMNDDLSDLWDAFSGDVESYLDRTNDFIKAVFDSVVRIMIETANAETGVRTALLTLTETFRHRTRLILYEVENIIEEFQAEMMSVRTDGLSPVRTSIVGQLMEDTYQTASRECGGGSDRRRKTIITDGFSSPTLFQDHRRRFKEQFVRISYELEVKMKDAITQQLAFIDADLNTLRDEKVVLESERNPEFRVRLTVELEEVKEAMRGIHRAIDDVTNASRNTMPMLIE</sequence>
<dbReference type="EMBL" id="MU002133">
    <property type="protein sequence ID" value="KAF2789491.1"/>
    <property type="molecule type" value="Genomic_DNA"/>
</dbReference>
<dbReference type="InterPro" id="IPR056024">
    <property type="entry name" value="DUF7605"/>
</dbReference>